<comment type="caution">
    <text evidence="2">The sequence shown here is derived from an EMBL/GenBank/DDBJ whole genome shotgun (WGS) entry which is preliminary data.</text>
</comment>
<dbReference type="AlphaFoldDB" id="A0A8S3RI62"/>
<dbReference type="Proteomes" id="UP000683360">
    <property type="component" value="Unassembled WGS sequence"/>
</dbReference>
<proteinExistence type="predicted"/>
<gene>
    <name evidence="2" type="ORF">MEDL_23145</name>
</gene>
<evidence type="ECO:0000313" key="3">
    <source>
        <dbReference type="Proteomes" id="UP000683360"/>
    </source>
</evidence>
<feature type="region of interest" description="Disordered" evidence="1">
    <location>
        <begin position="170"/>
        <end position="191"/>
    </location>
</feature>
<evidence type="ECO:0000256" key="1">
    <source>
        <dbReference type="SAM" id="MobiDB-lite"/>
    </source>
</evidence>
<dbReference type="EMBL" id="CAJPWZ010001126">
    <property type="protein sequence ID" value="CAG2208952.1"/>
    <property type="molecule type" value="Genomic_DNA"/>
</dbReference>
<keyword evidence="3" id="KW-1185">Reference proteome</keyword>
<reference evidence="2" key="1">
    <citation type="submission" date="2021-03" db="EMBL/GenBank/DDBJ databases">
        <authorList>
            <person name="Bekaert M."/>
        </authorList>
    </citation>
    <scope>NUCLEOTIDE SEQUENCE</scope>
</reference>
<protein>
    <submittedName>
        <fullName evidence="2">Uncharacterized protein</fullName>
    </submittedName>
</protein>
<organism evidence="2 3">
    <name type="scientific">Mytilus edulis</name>
    <name type="common">Blue mussel</name>
    <dbReference type="NCBI Taxonomy" id="6550"/>
    <lineage>
        <taxon>Eukaryota</taxon>
        <taxon>Metazoa</taxon>
        <taxon>Spiralia</taxon>
        <taxon>Lophotrochozoa</taxon>
        <taxon>Mollusca</taxon>
        <taxon>Bivalvia</taxon>
        <taxon>Autobranchia</taxon>
        <taxon>Pteriomorphia</taxon>
        <taxon>Mytilida</taxon>
        <taxon>Mytiloidea</taxon>
        <taxon>Mytilidae</taxon>
        <taxon>Mytilinae</taxon>
        <taxon>Mytilus</taxon>
    </lineage>
</organism>
<evidence type="ECO:0000313" key="2">
    <source>
        <dbReference type="EMBL" id="CAG2208952.1"/>
    </source>
</evidence>
<accession>A0A8S3RI62</accession>
<dbReference type="OrthoDB" id="5988049at2759"/>
<sequence>MQLIAKSLQYLEKDLSGVSNIQLQSFLTGQVEHFHATSHIKFDIPTMSQHTRDFHEIIKESIKRIAQWSVHYFTHRDHYYPVPETAIPLANVTFINKPKSANMTESDKQLMIRWAEKHGKCVRQRTVKGDNTKDKAGTLPEVAYELTERQNQLDFNFPSSGQSIEEVEVFEDSDSDDNNTESDHDKSDVEENDLNISDLAIRTRTRSRRNIIPRIRLDL</sequence>
<name>A0A8S3RI62_MYTED</name>
<feature type="compositionally biased region" description="Acidic residues" evidence="1">
    <location>
        <begin position="170"/>
        <end position="180"/>
    </location>
</feature>